<evidence type="ECO:0000313" key="4">
    <source>
        <dbReference type="Proteomes" id="UP000198546"/>
    </source>
</evidence>
<keyword evidence="2" id="KW-0732">Signal</keyword>
<dbReference type="AlphaFoldDB" id="A0A1G7EI10"/>
<evidence type="ECO:0000256" key="2">
    <source>
        <dbReference type="SAM" id="SignalP"/>
    </source>
</evidence>
<dbReference type="STRING" id="675864.SAMN04489747_3951"/>
<evidence type="ECO:0000256" key="1">
    <source>
        <dbReference type="SAM" id="MobiDB-lite"/>
    </source>
</evidence>
<dbReference type="PROSITE" id="PS51257">
    <property type="entry name" value="PROKAR_LIPOPROTEIN"/>
    <property type="match status" value="1"/>
</dbReference>
<feature type="compositionally biased region" description="Polar residues" evidence="1">
    <location>
        <begin position="108"/>
        <end position="117"/>
    </location>
</feature>
<feature type="compositionally biased region" description="Basic and acidic residues" evidence="1">
    <location>
        <begin position="129"/>
        <end position="148"/>
    </location>
</feature>
<organism evidence="3 4">
    <name type="scientific">Auraticoccus monumenti</name>
    <dbReference type="NCBI Taxonomy" id="675864"/>
    <lineage>
        <taxon>Bacteria</taxon>
        <taxon>Bacillati</taxon>
        <taxon>Actinomycetota</taxon>
        <taxon>Actinomycetes</taxon>
        <taxon>Propionibacteriales</taxon>
        <taxon>Propionibacteriaceae</taxon>
        <taxon>Auraticoccus</taxon>
    </lineage>
</organism>
<keyword evidence="4" id="KW-1185">Reference proteome</keyword>
<feature type="region of interest" description="Disordered" evidence="1">
    <location>
        <begin position="108"/>
        <end position="149"/>
    </location>
</feature>
<dbReference type="Proteomes" id="UP000198546">
    <property type="component" value="Chromosome i"/>
</dbReference>
<dbReference type="OrthoDB" id="5178481at2"/>
<name>A0A1G7EI10_9ACTN</name>
<accession>A0A1G7EI10</accession>
<feature type="signal peptide" evidence="2">
    <location>
        <begin position="1"/>
        <end position="20"/>
    </location>
</feature>
<gene>
    <name evidence="3" type="ORF">SAMN04489747_3951</name>
</gene>
<proteinExistence type="predicted"/>
<reference evidence="3 4" key="1">
    <citation type="submission" date="2016-10" db="EMBL/GenBank/DDBJ databases">
        <authorList>
            <person name="de Groot N.N."/>
        </authorList>
    </citation>
    <scope>NUCLEOTIDE SEQUENCE [LARGE SCALE GENOMIC DNA]</scope>
    <source>
        <strain evidence="3 4">MON 2.2</strain>
    </source>
</reference>
<evidence type="ECO:0000313" key="3">
    <source>
        <dbReference type="EMBL" id="SDE63283.1"/>
    </source>
</evidence>
<evidence type="ECO:0008006" key="5">
    <source>
        <dbReference type="Google" id="ProtNLM"/>
    </source>
</evidence>
<sequence length="241" mass="25108">MGPVNRVLGLSCLLLLSACSAPGPDAVPAATPAPDPDQLLWGGATLLQQADTEPELCLGPVQESYPPQCGGPTVVGLDWDDVEGVERSAGVTWGSAYVVGTYDGSTFTLDRPPSSSRPDGVPEPSPVPDPEHPRLCEDPYRGGDRSSEGDQAALGRALEDLDGYVTSYVSDGDSMVNVLVTGDAEEAHAELRRVWSGGLCVVQRDLPTQEATRAARDALSVDAEDLGLLTLSGMGVEGCCT</sequence>
<feature type="chain" id="PRO_5039450718" description="SPOR domain-containing protein" evidence="2">
    <location>
        <begin position="21"/>
        <end position="241"/>
    </location>
</feature>
<protein>
    <recommendedName>
        <fullName evidence="5">SPOR domain-containing protein</fullName>
    </recommendedName>
</protein>
<dbReference type="RefSeq" id="WP_090595865.1">
    <property type="nucleotide sequence ID" value="NZ_LT629688.1"/>
</dbReference>
<dbReference type="EMBL" id="LT629688">
    <property type="protein sequence ID" value="SDE63283.1"/>
    <property type="molecule type" value="Genomic_DNA"/>
</dbReference>